<accession>A0A0A9HGZ7</accession>
<organism evidence="1">
    <name type="scientific">Arundo donax</name>
    <name type="common">Giant reed</name>
    <name type="synonym">Donax arundinaceus</name>
    <dbReference type="NCBI Taxonomy" id="35708"/>
    <lineage>
        <taxon>Eukaryota</taxon>
        <taxon>Viridiplantae</taxon>
        <taxon>Streptophyta</taxon>
        <taxon>Embryophyta</taxon>
        <taxon>Tracheophyta</taxon>
        <taxon>Spermatophyta</taxon>
        <taxon>Magnoliopsida</taxon>
        <taxon>Liliopsida</taxon>
        <taxon>Poales</taxon>
        <taxon>Poaceae</taxon>
        <taxon>PACMAD clade</taxon>
        <taxon>Arundinoideae</taxon>
        <taxon>Arundineae</taxon>
        <taxon>Arundo</taxon>
    </lineage>
</organism>
<reference evidence="1" key="1">
    <citation type="submission" date="2014-09" db="EMBL/GenBank/DDBJ databases">
        <authorList>
            <person name="Magalhaes I.L.F."/>
            <person name="Oliveira U."/>
            <person name="Santos F.R."/>
            <person name="Vidigal T.H.D.A."/>
            <person name="Brescovit A.D."/>
            <person name="Santos A.J."/>
        </authorList>
    </citation>
    <scope>NUCLEOTIDE SEQUENCE</scope>
    <source>
        <tissue evidence="1">Shoot tissue taken approximately 20 cm above the soil surface</tissue>
    </source>
</reference>
<dbReference type="AlphaFoldDB" id="A0A0A9HGZ7"/>
<proteinExistence type="predicted"/>
<protein>
    <submittedName>
        <fullName evidence="1">Uncharacterized protein</fullName>
    </submittedName>
</protein>
<reference evidence="1" key="2">
    <citation type="journal article" date="2015" name="Data Brief">
        <title>Shoot transcriptome of the giant reed, Arundo donax.</title>
        <authorList>
            <person name="Barrero R.A."/>
            <person name="Guerrero F.D."/>
            <person name="Moolhuijzen P."/>
            <person name="Goolsby J.A."/>
            <person name="Tidwell J."/>
            <person name="Bellgard S.E."/>
            <person name="Bellgard M.I."/>
        </authorList>
    </citation>
    <scope>NUCLEOTIDE SEQUENCE</scope>
    <source>
        <tissue evidence="1">Shoot tissue taken approximately 20 cm above the soil surface</tissue>
    </source>
</reference>
<dbReference type="EMBL" id="GBRH01165728">
    <property type="protein sequence ID" value="JAE32168.1"/>
    <property type="molecule type" value="Transcribed_RNA"/>
</dbReference>
<evidence type="ECO:0000313" key="1">
    <source>
        <dbReference type="EMBL" id="JAE32168.1"/>
    </source>
</evidence>
<sequence>MRAFSSVPSGMKIMMAHKTNVC</sequence>
<name>A0A0A9HGZ7_ARUDO</name>